<name>M4QLR5_RECAM</name>
<dbReference type="PANTHER" id="PTHR11758">
    <property type="entry name" value="40S RIBOSOMAL PROTEIN S15A"/>
    <property type="match status" value="1"/>
</dbReference>
<dbReference type="EMBL" id="KC353357">
    <property type="protein sequence ID" value="AGH24343.1"/>
    <property type="molecule type" value="Genomic_DNA"/>
</dbReference>
<evidence type="ECO:0000313" key="4">
    <source>
        <dbReference type="EMBL" id="AGH24343.1"/>
    </source>
</evidence>
<comment type="similarity">
    <text evidence="1">Belongs to the universal ribosomal protein uS8 family.</text>
</comment>
<organism evidence="4">
    <name type="scientific">Reclinomonas americana ATCC 50283</name>
    <dbReference type="NCBI Taxonomy" id="1295594"/>
    <lineage>
        <taxon>Eukaryota</taxon>
        <taxon>Discoba</taxon>
        <taxon>Jakobida</taxon>
        <taxon>Histionina</taxon>
        <taxon>Histionidae</taxon>
        <taxon>Reclinomonas</taxon>
    </lineage>
</organism>
<dbReference type="GO" id="GO:0003735">
    <property type="term" value="F:structural constituent of ribosome"/>
    <property type="evidence" value="ECO:0007669"/>
    <property type="project" value="InterPro"/>
</dbReference>
<dbReference type="Gene3D" id="3.30.1490.10">
    <property type="match status" value="1"/>
</dbReference>
<dbReference type="AlphaFoldDB" id="M4QLR5"/>
<dbReference type="GO" id="GO:1990904">
    <property type="term" value="C:ribonucleoprotein complex"/>
    <property type="evidence" value="ECO:0007669"/>
    <property type="project" value="UniProtKB-KW"/>
</dbReference>
<gene>
    <name evidence="4" type="primary">rps8</name>
</gene>
<dbReference type="InterPro" id="IPR000630">
    <property type="entry name" value="Ribosomal_uS8"/>
</dbReference>
<keyword evidence="4" id="KW-0496">Mitochondrion</keyword>
<dbReference type="Pfam" id="PF00410">
    <property type="entry name" value="Ribosomal_S8"/>
    <property type="match status" value="1"/>
</dbReference>
<dbReference type="Gene3D" id="3.30.1370.30">
    <property type="match status" value="1"/>
</dbReference>
<accession>M4QLR5</accession>
<keyword evidence="2 4" id="KW-0689">Ribosomal protein</keyword>
<reference evidence="4" key="2">
    <citation type="journal article" date="2006" name="RNA">
        <title>Hybrid E. coli--Mitochondrial ribonuclease P RNAs are catalytically active.</title>
        <authorList>
            <person name="Seif E."/>
            <person name="Cadieux A."/>
            <person name="Lang B.F."/>
        </authorList>
    </citation>
    <scope>NUCLEOTIDE SEQUENCE</scope>
    <source>
        <strain evidence="4">ATCC 50283</strain>
    </source>
</reference>
<evidence type="ECO:0000256" key="1">
    <source>
        <dbReference type="ARBA" id="ARBA00006471"/>
    </source>
</evidence>
<geneLocation type="mitochondrion" evidence="4"/>
<protein>
    <submittedName>
        <fullName evidence="4">Ribosomal protein S8</fullName>
    </submittedName>
</protein>
<reference evidence="4" key="1">
    <citation type="journal article" date="2004" name="RNA">
        <title>Mitochondrial 3' tRNA editing in the jakobid Seculamonas ecuadoriensis: a novel mechanism and implications for tRNA processing.</title>
        <authorList>
            <person name="Leigh J."/>
            <person name="Lang B.F."/>
        </authorList>
    </citation>
    <scope>NUCLEOTIDE SEQUENCE</scope>
    <source>
        <strain evidence="4">ATCC 50283</strain>
    </source>
</reference>
<dbReference type="GO" id="GO:0005840">
    <property type="term" value="C:ribosome"/>
    <property type="evidence" value="ECO:0007669"/>
    <property type="project" value="UniProtKB-KW"/>
</dbReference>
<dbReference type="SUPFAM" id="SSF56047">
    <property type="entry name" value="Ribosomal protein S8"/>
    <property type="match status" value="1"/>
</dbReference>
<dbReference type="GO" id="GO:0006412">
    <property type="term" value="P:translation"/>
    <property type="evidence" value="ECO:0007669"/>
    <property type="project" value="InterPro"/>
</dbReference>
<evidence type="ECO:0000256" key="3">
    <source>
        <dbReference type="ARBA" id="ARBA00023274"/>
    </source>
</evidence>
<reference evidence="4" key="3">
    <citation type="journal article" date="2013" name="Genome Biol. Evol.">
        <title>Strikingly bacteria-like and gene-rich mitochondrial genomes throughout jakobid protists.</title>
        <authorList>
            <person name="Burger G."/>
            <person name="Gray M.W."/>
            <person name="Forget L."/>
            <person name="Lang B.F."/>
        </authorList>
    </citation>
    <scope>NUCLEOTIDE SEQUENCE</scope>
    <source>
        <strain evidence="4">ATCC 50283</strain>
    </source>
</reference>
<evidence type="ECO:0000256" key="2">
    <source>
        <dbReference type="ARBA" id="ARBA00022980"/>
    </source>
</evidence>
<proteinExistence type="inferred from homology"/>
<dbReference type="InterPro" id="IPR035987">
    <property type="entry name" value="Ribosomal_uS8_sf"/>
</dbReference>
<keyword evidence="3" id="KW-0687">Ribonucleoprotein</keyword>
<sequence>MTQIQSIHSLISNIKQGQKNNLSNINVIYSKLNIDILNVLYEEGYISDFEIKKNTNNKDIISVRLKYYNNISAIRNIQRVINKHISLKLLNQIDLGLVTYILSTSKGIFSGKEARRLNLGGTILLIVW</sequence>